<dbReference type="EMBL" id="LR536450">
    <property type="protein sequence ID" value="VFU07531.1"/>
    <property type="molecule type" value="Genomic_DNA"/>
</dbReference>
<gene>
    <name evidence="7" type="ORF">MTUNDRAET4_0638</name>
</gene>
<keyword evidence="3 5" id="KW-0732">Signal</keyword>
<accession>A0A4V6YUH1</accession>
<evidence type="ECO:0000313" key="8">
    <source>
        <dbReference type="Proteomes" id="UP000294360"/>
    </source>
</evidence>
<evidence type="ECO:0000256" key="1">
    <source>
        <dbReference type="ARBA" id="ARBA00010062"/>
    </source>
</evidence>
<sequence>MHRLIRSLFRFCAIAGCLALPQLSLAEGSDPVIIGAIEILSGPNAKYGVSIKQGFDLGVEEANRAGGIHGRPLAIAYQDSAGSKEQAINAARQLLGRARVPLLLGPTLSTEMFAVAPLAIERKTPIIGTSTTANGITAIGPYVFRTSLPEADVIPVTLRTAREKFGVKKVAVLYGRDDAFTKSAYDVMKAALADLNIEVLTTETFGAKDTDFSAQLTKIKSLNPDAIVVSALADAGAGILLAKQALGFPASVRVIGGNGMNSPKVLEIAGAAADGLLVGSPWFVGKSDPLNEKFITDYRAKYGADPDQFAAQAFDTLKIVASALNAAKDLTGDSIREALLKTRIDGVMGAFAFTPERDPAVTSGVLVLEVAQGKFTILK</sequence>
<dbReference type="AlphaFoldDB" id="A0A4V6YUH1"/>
<evidence type="ECO:0000256" key="4">
    <source>
        <dbReference type="ARBA" id="ARBA00022970"/>
    </source>
</evidence>
<dbReference type="KEGG" id="mtun:MTUNDRAET4_0638"/>
<dbReference type="InterPro" id="IPR028081">
    <property type="entry name" value="Leu-bd"/>
</dbReference>
<evidence type="ECO:0000259" key="6">
    <source>
        <dbReference type="Pfam" id="PF13458"/>
    </source>
</evidence>
<dbReference type="PRINTS" id="PR00337">
    <property type="entry name" value="LEUILEVALBP"/>
</dbReference>
<reference evidence="7 8" key="1">
    <citation type="submission" date="2019-03" db="EMBL/GenBank/DDBJ databases">
        <authorList>
            <person name="Kox A.R. M."/>
        </authorList>
    </citation>
    <scope>NUCLEOTIDE SEQUENCE [LARGE SCALE GENOMIC DNA]</scope>
    <source>
        <strain evidence="7">MTUNDRAET4 annotated genome</strain>
    </source>
</reference>
<dbReference type="GO" id="GO:0006865">
    <property type="term" value="P:amino acid transport"/>
    <property type="evidence" value="ECO:0007669"/>
    <property type="project" value="UniProtKB-KW"/>
</dbReference>
<dbReference type="PANTHER" id="PTHR30483">
    <property type="entry name" value="LEUCINE-SPECIFIC-BINDING PROTEIN"/>
    <property type="match status" value="1"/>
</dbReference>
<feature type="signal peptide" evidence="5">
    <location>
        <begin position="1"/>
        <end position="26"/>
    </location>
</feature>
<proteinExistence type="inferred from homology"/>
<keyword evidence="7" id="KW-0675">Receptor</keyword>
<dbReference type="Pfam" id="PF13458">
    <property type="entry name" value="Peripla_BP_6"/>
    <property type="match status" value="1"/>
</dbReference>
<dbReference type="SUPFAM" id="SSF53822">
    <property type="entry name" value="Periplasmic binding protein-like I"/>
    <property type="match status" value="1"/>
</dbReference>
<protein>
    <submittedName>
        <fullName evidence="7">Extracellular ligand-binding receptor</fullName>
    </submittedName>
</protein>
<evidence type="ECO:0000256" key="2">
    <source>
        <dbReference type="ARBA" id="ARBA00022448"/>
    </source>
</evidence>
<evidence type="ECO:0000256" key="3">
    <source>
        <dbReference type="ARBA" id="ARBA00022729"/>
    </source>
</evidence>
<dbReference type="PANTHER" id="PTHR30483:SF6">
    <property type="entry name" value="PERIPLASMIC BINDING PROTEIN OF ABC TRANSPORTER FOR NATURAL AMINO ACIDS"/>
    <property type="match status" value="1"/>
</dbReference>
<comment type="similarity">
    <text evidence="1">Belongs to the leucine-binding protein family.</text>
</comment>
<dbReference type="Proteomes" id="UP000294360">
    <property type="component" value="Chromosome"/>
</dbReference>
<keyword evidence="2" id="KW-0813">Transport</keyword>
<feature type="chain" id="PRO_5020623894" evidence="5">
    <location>
        <begin position="27"/>
        <end position="379"/>
    </location>
</feature>
<dbReference type="RefSeq" id="WP_134486777.1">
    <property type="nucleotide sequence ID" value="NZ_CP139089.1"/>
</dbReference>
<organism evidence="7 8">
    <name type="scientific">Methylocella tundrae</name>
    <dbReference type="NCBI Taxonomy" id="227605"/>
    <lineage>
        <taxon>Bacteria</taxon>
        <taxon>Pseudomonadati</taxon>
        <taxon>Pseudomonadota</taxon>
        <taxon>Alphaproteobacteria</taxon>
        <taxon>Hyphomicrobiales</taxon>
        <taxon>Beijerinckiaceae</taxon>
        <taxon>Methylocella</taxon>
    </lineage>
</organism>
<dbReference type="Gene3D" id="3.40.50.2300">
    <property type="match status" value="2"/>
</dbReference>
<evidence type="ECO:0000313" key="7">
    <source>
        <dbReference type="EMBL" id="VFU07531.1"/>
    </source>
</evidence>
<keyword evidence="4" id="KW-0029">Amino-acid transport</keyword>
<dbReference type="InterPro" id="IPR051010">
    <property type="entry name" value="BCAA_transport"/>
</dbReference>
<dbReference type="OrthoDB" id="9791590at2"/>
<dbReference type="CDD" id="cd06348">
    <property type="entry name" value="PBP1_ABC_HAAT-like"/>
    <property type="match status" value="1"/>
</dbReference>
<dbReference type="InterPro" id="IPR000709">
    <property type="entry name" value="Leu_Ile_Val-bd"/>
</dbReference>
<dbReference type="InterPro" id="IPR028082">
    <property type="entry name" value="Peripla_BP_I"/>
</dbReference>
<name>A0A4V6YUH1_METTU</name>
<feature type="domain" description="Leucine-binding protein" evidence="6">
    <location>
        <begin position="32"/>
        <end position="371"/>
    </location>
</feature>
<evidence type="ECO:0000256" key="5">
    <source>
        <dbReference type="SAM" id="SignalP"/>
    </source>
</evidence>